<dbReference type="RefSeq" id="WP_166007244.1">
    <property type="nucleotide sequence ID" value="NZ_CP049886.1"/>
</dbReference>
<dbReference type="Pfam" id="PF00582">
    <property type="entry name" value="Usp"/>
    <property type="match status" value="1"/>
</dbReference>
<evidence type="ECO:0000256" key="2">
    <source>
        <dbReference type="PIRNR" id="PIRNR006276"/>
    </source>
</evidence>
<organism evidence="4 5">
    <name type="scientific">Vagococcus coleopterorum</name>
    <dbReference type="NCBI Taxonomy" id="2714946"/>
    <lineage>
        <taxon>Bacteria</taxon>
        <taxon>Bacillati</taxon>
        <taxon>Bacillota</taxon>
        <taxon>Bacilli</taxon>
        <taxon>Lactobacillales</taxon>
        <taxon>Enterococcaceae</taxon>
        <taxon>Vagococcus</taxon>
    </lineage>
</organism>
<dbReference type="GO" id="GO:0005737">
    <property type="term" value="C:cytoplasm"/>
    <property type="evidence" value="ECO:0007669"/>
    <property type="project" value="UniProtKB-SubCell"/>
</dbReference>
<dbReference type="EMBL" id="CP049886">
    <property type="protein sequence ID" value="QIL46094.1"/>
    <property type="molecule type" value="Genomic_DNA"/>
</dbReference>
<proteinExistence type="inferred from homology"/>
<sequence length="150" mass="16381">MVQKFQTILVAVDGSEEAELAFKKAVNVAKRNQAKLVLAHIIDTRAFQTISSFDDDLADQATAVAKATLEQLVAYAKDHGLSKVEAVVEYGTPKTLIAKQLPKDYQVDLIVIGATGLNTVERLLIGSVSEYVIRHAKCDVLVVRTDLDNK</sequence>
<dbReference type="CDD" id="cd00293">
    <property type="entry name" value="USP-like"/>
    <property type="match status" value="1"/>
</dbReference>
<dbReference type="PIRSF" id="PIRSF006276">
    <property type="entry name" value="UspA"/>
    <property type="match status" value="1"/>
</dbReference>
<feature type="domain" description="UspA" evidence="3">
    <location>
        <begin position="5"/>
        <end position="144"/>
    </location>
</feature>
<evidence type="ECO:0000256" key="1">
    <source>
        <dbReference type="ARBA" id="ARBA00008791"/>
    </source>
</evidence>
<dbReference type="SUPFAM" id="SSF52402">
    <property type="entry name" value="Adenine nucleotide alpha hydrolases-like"/>
    <property type="match status" value="1"/>
</dbReference>
<dbReference type="PANTHER" id="PTHR46268:SF6">
    <property type="entry name" value="UNIVERSAL STRESS PROTEIN UP12"/>
    <property type="match status" value="1"/>
</dbReference>
<dbReference type="InterPro" id="IPR014729">
    <property type="entry name" value="Rossmann-like_a/b/a_fold"/>
</dbReference>
<dbReference type="InterPro" id="IPR006015">
    <property type="entry name" value="Universal_stress_UspA"/>
</dbReference>
<dbReference type="InterPro" id="IPR006016">
    <property type="entry name" value="UspA"/>
</dbReference>
<dbReference type="PRINTS" id="PR01438">
    <property type="entry name" value="UNVRSLSTRESS"/>
</dbReference>
<gene>
    <name evidence="4" type="ORF">G7081_02930</name>
</gene>
<evidence type="ECO:0000259" key="3">
    <source>
        <dbReference type="Pfam" id="PF00582"/>
    </source>
</evidence>
<dbReference type="Proteomes" id="UP000500890">
    <property type="component" value="Chromosome"/>
</dbReference>
<keyword evidence="2" id="KW-0963">Cytoplasm</keyword>
<name>A0A6G8ALY4_9ENTE</name>
<protein>
    <recommendedName>
        <fullName evidence="2">Universal stress protein</fullName>
    </recommendedName>
</protein>
<keyword evidence="5" id="KW-1185">Reference proteome</keyword>
<evidence type="ECO:0000313" key="5">
    <source>
        <dbReference type="Proteomes" id="UP000500890"/>
    </source>
</evidence>
<evidence type="ECO:0000313" key="4">
    <source>
        <dbReference type="EMBL" id="QIL46094.1"/>
    </source>
</evidence>
<dbReference type="Gene3D" id="3.40.50.620">
    <property type="entry name" value="HUPs"/>
    <property type="match status" value="1"/>
</dbReference>
<dbReference type="PANTHER" id="PTHR46268">
    <property type="entry name" value="STRESS RESPONSE PROTEIN NHAX"/>
    <property type="match status" value="1"/>
</dbReference>
<comment type="similarity">
    <text evidence="1 2">Belongs to the universal stress protein A family.</text>
</comment>
<dbReference type="AlphaFoldDB" id="A0A6G8ALY4"/>
<accession>A0A6G8ALY4</accession>
<comment type="subcellular location">
    <subcellularLocation>
        <location evidence="2">Cytoplasm</location>
    </subcellularLocation>
</comment>
<dbReference type="KEGG" id="vah:G7081_02930"/>
<reference evidence="4 5" key="1">
    <citation type="submission" date="2020-03" db="EMBL/GenBank/DDBJ databases">
        <title>Vagococcus sp. nov., isolated from beetles.</title>
        <authorList>
            <person name="Hyun D.-W."/>
            <person name="Bae J.-W."/>
        </authorList>
    </citation>
    <scope>NUCLEOTIDE SEQUENCE [LARGE SCALE GENOMIC DNA]</scope>
    <source>
        <strain evidence="4 5">HDW17A</strain>
    </source>
</reference>